<organism evidence="1 2">
    <name type="scientific">Fluviicola taffensis (strain DSM 16823 / NCIMB 13979 / RW262)</name>
    <dbReference type="NCBI Taxonomy" id="755732"/>
    <lineage>
        <taxon>Bacteria</taxon>
        <taxon>Pseudomonadati</taxon>
        <taxon>Bacteroidota</taxon>
        <taxon>Flavobacteriia</taxon>
        <taxon>Flavobacteriales</taxon>
        <taxon>Crocinitomicaceae</taxon>
        <taxon>Fluviicola</taxon>
    </lineage>
</organism>
<reference evidence="2" key="2">
    <citation type="submission" date="2011-02" db="EMBL/GenBank/DDBJ databases">
        <title>The complete genome of Fluviicola taffensis DSM 16823.</title>
        <authorList>
            <consortium name="US DOE Joint Genome Institute (JGI-PGF)"/>
            <person name="Lucas S."/>
            <person name="Copeland A."/>
            <person name="Lapidus A."/>
            <person name="Bruce D."/>
            <person name="Goodwin L."/>
            <person name="Pitluck S."/>
            <person name="Kyrpides N."/>
            <person name="Mavromatis K."/>
            <person name="Ivanova N."/>
            <person name="Mikhailova N."/>
            <person name="Pagani I."/>
            <person name="Chertkov O."/>
            <person name="Detter J.C."/>
            <person name="Han C."/>
            <person name="Tapia R."/>
            <person name="Land M."/>
            <person name="Hauser L."/>
            <person name="Markowitz V."/>
            <person name="Cheng J.-F."/>
            <person name="Hugenholtz P."/>
            <person name="Woyke T."/>
            <person name="Wu D."/>
            <person name="Tindall B."/>
            <person name="Pomrenke H.G."/>
            <person name="Brambilla E."/>
            <person name="Klenk H.-P."/>
            <person name="Eisen J.A."/>
        </authorList>
    </citation>
    <scope>NUCLEOTIDE SEQUENCE [LARGE SCALE GENOMIC DNA]</scope>
    <source>
        <strain evidence="2">DSM 16823 / RW262 / RW262</strain>
    </source>
</reference>
<evidence type="ECO:0000313" key="1">
    <source>
        <dbReference type="EMBL" id="AEA42408.1"/>
    </source>
</evidence>
<dbReference type="SUPFAM" id="SSF48452">
    <property type="entry name" value="TPR-like"/>
    <property type="match status" value="1"/>
</dbReference>
<dbReference type="AlphaFoldDB" id="F2IE90"/>
<reference evidence="1 2" key="1">
    <citation type="journal article" date="2011" name="Stand. Genomic Sci.">
        <title>Complete genome sequence of the gliding freshwater bacterium Fluviicola taffensis type strain (RW262).</title>
        <authorList>
            <person name="Woyke T."/>
            <person name="Chertkov O."/>
            <person name="Lapidus A."/>
            <person name="Nolan M."/>
            <person name="Lucas S."/>
            <person name="Del Rio T.G."/>
            <person name="Tice H."/>
            <person name="Cheng J.F."/>
            <person name="Tapia R."/>
            <person name="Han C."/>
            <person name="Goodwin L."/>
            <person name="Pitluck S."/>
            <person name="Liolios K."/>
            <person name="Pagani I."/>
            <person name="Ivanova N."/>
            <person name="Huntemann M."/>
            <person name="Mavromatis K."/>
            <person name="Mikhailova N."/>
            <person name="Pati A."/>
            <person name="Chen A."/>
            <person name="Palaniappan K."/>
            <person name="Land M."/>
            <person name="Hauser L."/>
            <person name="Brambilla E.M."/>
            <person name="Rohde M."/>
            <person name="Mwirichia R."/>
            <person name="Sikorski J."/>
            <person name="Tindall B.J."/>
            <person name="Goker M."/>
            <person name="Bristow J."/>
            <person name="Eisen J.A."/>
            <person name="Markowitz V."/>
            <person name="Hugenholtz P."/>
            <person name="Klenk H.P."/>
            <person name="Kyrpides N.C."/>
        </authorList>
    </citation>
    <scope>NUCLEOTIDE SEQUENCE [LARGE SCALE GENOMIC DNA]</scope>
    <source>
        <strain evidence="2">DSM 16823 / RW262 / RW262</strain>
    </source>
</reference>
<evidence type="ECO:0008006" key="3">
    <source>
        <dbReference type="Google" id="ProtNLM"/>
    </source>
</evidence>
<dbReference type="OrthoDB" id="1467230at2"/>
<evidence type="ECO:0000313" key="2">
    <source>
        <dbReference type="Proteomes" id="UP000007463"/>
    </source>
</evidence>
<gene>
    <name evidence="1" type="ordered locus">Fluta_0400</name>
</gene>
<dbReference type="RefSeq" id="WP_013685182.1">
    <property type="nucleotide sequence ID" value="NC_015321.1"/>
</dbReference>
<dbReference type="Proteomes" id="UP000007463">
    <property type="component" value="Chromosome"/>
</dbReference>
<name>F2IE90_FLUTR</name>
<dbReference type="InterPro" id="IPR011990">
    <property type="entry name" value="TPR-like_helical_dom_sf"/>
</dbReference>
<proteinExistence type="predicted"/>
<dbReference type="HOGENOM" id="CLU_933021_0_0_10"/>
<accession>F2IE90</accession>
<dbReference type="STRING" id="755732.Fluta_0400"/>
<protein>
    <recommendedName>
        <fullName evidence="3">Tetratricopeptide TPR_1 repeat-containing protein</fullName>
    </recommendedName>
</protein>
<dbReference type="eggNOG" id="COG0457">
    <property type="taxonomic scope" value="Bacteria"/>
</dbReference>
<sequence length="301" mass="34038" precursor="true">MRTLLLSFILFGFAPVFGQVVLGTYGAQQVFGAVSSLGREVVGAIEYKKSKEEKEQREAEFNNFIVQADGLFAEGKYSESVVLYNQALSLKQDQYPRDQIARCNAELARINREEYQLLIDKADSSYTQLNFDLAIENYNAALAVNNQQYPKDKIKEAMEDKERWGKIHFSGLLISDTREDDLSSRAYSNDPYSDFMNPGKYGVINNSLVYSNYQTLDGIAVPANMRLVIYSEPHFKGTVLVDVVGPAIINNITKKNAQASEEVQTREFSTPLQQIFPQTVRTWSVSDMKSWIKGSMEITKL</sequence>
<keyword evidence="2" id="KW-1185">Reference proteome</keyword>
<dbReference type="EMBL" id="CP002542">
    <property type="protein sequence ID" value="AEA42408.1"/>
    <property type="molecule type" value="Genomic_DNA"/>
</dbReference>
<dbReference type="Gene3D" id="1.25.40.10">
    <property type="entry name" value="Tetratricopeptide repeat domain"/>
    <property type="match status" value="1"/>
</dbReference>
<dbReference type="KEGG" id="fte:Fluta_0400"/>